<dbReference type="Proteomes" id="UP000198599">
    <property type="component" value="Unassembled WGS sequence"/>
</dbReference>
<proteinExistence type="predicted"/>
<evidence type="ECO:0000256" key="1">
    <source>
        <dbReference type="SAM" id="SignalP"/>
    </source>
</evidence>
<keyword evidence="1" id="KW-0732">Signal</keyword>
<evidence type="ECO:0000313" key="2">
    <source>
        <dbReference type="EMBL" id="SFN52001.1"/>
    </source>
</evidence>
<dbReference type="RefSeq" id="WP_245736202.1">
    <property type="nucleotide sequence ID" value="NZ_FOVP01000004.1"/>
</dbReference>
<sequence length="226" mass="24798">MTHKKAEFMKKPGLVLAMICAMAIGITGAVHAADDTEGYDLIFRTGTLDDFAPGDHLRYESVTANEAAAPQTPQSLDLVIEDDDTARLSRDIDGKRQSLAVFDASVGNPMAMFFLERLVRDLAVSTGGSKFYIRNRIKDSLLAPEAITSDHISYDGAEQPATRVTLAPFVADENRARLGPLADLRIDFLMSDAVPGWYYMIEAATPMREAGGRFFHSTLHLSEEVQ</sequence>
<accession>A0A1I4ZP08</accession>
<organism evidence="2 3">
    <name type="scientific">Roseovarius lutimaris</name>
    <dbReference type="NCBI Taxonomy" id="1005928"/>
    <lineage>
        <taxon>Bacteria</taxon>
        <taxon>Pseudomonadati</taxon>
        <taxon>Pseudomonadota</taxon>
        <taxon>Alphaproteobacteria</taxon>
        <taxon>Rhodobacterales</taxon>
        <taxon>Roseobacteraceae</taxon>
        <taxon>Roseovarius</taxon>
    </lineage>
</organism>
<dbReference type="AlphaFoldDB" id="A0A1I4ZP08"/>
<keyword evidence="3" id="KW-1185">Reference proteome</keyword>
<dbReference type="STRING" id="1005928.SAMN04487859_1046"/>
<dbReference type="EMBL" id="FOVP01000004">
    <property type="protein sequence ID" value="SFN52001.1"/>
    <property type="molecule type" value="Genomic_DNA"/>
</dbReference>
<reference evidence="3" key="1">
    <citation type="submission" date="2016-10" db="EMBL/GenBank/DDBJ databases">
        <authorList>
            <person name="Varghese N."/>
            <person name="Submissions S."/>
        </authorList>
    </citation>
    <scope>NUCLEOTIDE SEQUENCE [LARGE SCALE GENOMIC DNA]</scope>
    <source>
        <strain evidence="3">DSM 28463</strain>
    </source>
</reference>
<name>A0A1I4ZP08_9RHOB</name>
<gene>
    <name evidence="2" type="ORF">SAMN04487859_1046</name>
</gene>
<feature type="signal peptide" evidence="1">
    <location>
        <begin position="1"/>
        <end position="32"/>
    </location>
</feature>
<evidence type="ECO:0000313" key="3">
    <source>
        <dbReference type="Proteomes" id="UP000198599"/>
    </source>
</evidence>
<protein>
    <submittedName>
        <fullName evidence="2">Uncharacterized protein</fullName>
    </submittedName>
</protein>
<feature type="chain" id="PRO_5011464808" evidence="1">
    <location>
        <begin position="33"/>
        <end position="226"/>
    </location>
</feature>